<keyword evidence="9" id="KW-0963">Cytoplasm</keyword>
<keyword evidence="6 9" id="KW-0460">Magnesium</keyword>
<reference evidence="11 12" key="1">
    <citation type="submission" date="2023-07" db="EMBL/GenBank/DDBJ databases">
        <title>Protaetiibacter sp. nov WY-16 isolated from soil.</title>
        <authorList>
            <person name="Liu B."/>
            <person name="Wan Y."/>
        </authorList>
    </citation>
    <scope>NUCLEOTIDE SEQUENCE [LARGE SCALE GENOMIC DNA]</scope>
    <source>
        <strain evidence="11 12">WY-16</strain>
    </source>
</reference>
<keyword evidence="2 9" id="KW-0479">Metal-binding</keyword>
<comment type="function">
    <text evidence="9">Catalyzes the phosphorylation of ribose at O-5 in a reaction requiring ATP and magnesium. The resulting D-ribose-5-phosphate can then be used either for sythesis of nucleotides, histidine, and tryptophan, or as a component of the pentose phosphate pathway.</text>
</comment>
<comment type="catalytic activity">
    <reaction evidence="9">
        <text>D-ribose + ATP = D-ribose 5-phosphate + ADP + H(+)</text>
        <dbReference type="Rhea" id="RHEA:13697"/>
        <dbReference type="ChEBI" id="CHEBI:15378"/>
        <dbReference type="ChEBI" id="CHEBI:30616"/>
        <dbReference type="ChEBI" id="CHEBI:47013"/>
        <dbReference type="ChEBI" id="CHEBI:78346"/>
        <dbReference type="ChEBI" id="CHEBI:456216"/>
        <dbReference type="EC" id="2.7.1.15"/>
    </reaction>
</comment>
<comment type="caution">
    <text evidence="11">The sequence shown here is derived from an EMBL/GenBank/DDBJ whole genome shotgun (WGS) entry which is preliminary data.</text>
</comment>
<feature type="binding site" evidence="9">
    <location>
        <begin position="39"/>
        <end position="43"/>
    </location>
    <ligand>
        <name>substrate</name>
    </ligand>
</feature>
<evidence type="ECO:0000256" key="5">
    <source>
        <dbReference type="ARBA" id="ARBA00022840"/>
    </source>
</evidence>
<evidence type="ECO:0000256" key="6">
    <source>
        <dbReference type="ARBA" id="ARBA00022842"/>
    </source>
</evidence>
<feature type="binding site" evidence="9">
    <location>
        <position position="280"/>
    </location>
    <ligand>
        <name>K(+)</name>
        <dbReference type="ChEBI" id="CHEBI:29103"/>
    </ligand>
</feature>
<evidence type="ECO:0000256" key="8">
    <source>
        <dbReference type="ARBA" id="ARBA00023277"/>
    </source>
</evidence>
<protein>
    <recommendedName>
        <fullName evidence="9">Ribokinase</fullName>
        <shortName evidence="9">RK</shortName>
        <ecNumber evidence="9">2.7.1.15</ecNumber>
    </recommendedName>
</protein>
<evidence type="ECO:0000256" key="4">
    <source>
        <dbReference type="ARBA" id="ARBA00022777"/>
    </source>
</evidence>
<gene>
    <name evidence="9" type="primary">rbsK</name>
    <name evidence="11" type="ORF">Q5716_05215</name>
</gene>
<keyword evidence="1 9" id="KW-0808">Transferase</keyword>
<dbReference type="InterPro" id="IPR002139">
    <property type="entry name" value="Ribo/fructo_kinase"/>
</dbReference>
<dbReference type="Proteomes" id="UP001241072">
    <property type="component" value="Unassembled WGS sequence"/>
</dbReference>
<dbReference type="CDD" id="cd01174">
    <property type="entry name" value="ribokinase"/>
    <property type="match status" value="1"/>
</dbReference>
<proteinExistence type="inferred from homology"/>
<keyword evidence="12" id="KW-1185">Reference proteome</keyword>
<feature type="binding site" evidence="9">
    <location>
        <position position="237"/>
    </location>
    <ligand>
        <name>K(+)</name>
        <dbReference type="ChEBI" id="CHEBI:29103"/>
    </ligand>
</feature>
<evidence type="ECO:0000256" key="2">
    <source>
        <dbReference type="ARBA" id="ARBA00022723"/>
    </source>
</evidence>
<dbReference type="InterPro" id="IPR029056">
    <property type="entry name" value="Ribokinase-like"/>
</dbReference>
<feature type="binding site" evidence="9">
    <location>
        <position position="274"/>
    </location>
    <ligand>
        <name>K(+)</name>
        <dbReference type="ChEBI" id="CHEBI:29103"/>
    </ligand>
</feature>
<feature type="binding site" evidence="9">
    <location>
        <begin position="208"/>
        <end position="213"/>
    </location>
    <ligand>
        <name>ATP</name>
        <dbReference type="ChEBI" id="CHEBI:30616"/>
    </ligand>
</feature>
<dbReference type="PRINTS" id="PR00990">
    <property type="entry name" value="RIBOKINASE"/>
</dbReference>
<comment type="pathway">
    <text evidence="9">Carbohydrate metabolism; D-ribose degradation; D-ribose 5-phosphate from beta-D-ribopyranose: step 2/2.</text>
</comment>
<comment type="caution">
    <text evidence="9">Lacks conserved residue(s) required for the propagation of feature annotation.</text>
</comment>
<evidence type="ECO:0000256" key="1">
    <source>
        <dbReference type="ARBA" id="ARBA00022679"/>
    </source>
</evidence>
<dbReference type="SUPFAM" id="SSF53613">
    <property type="entry name" value="Ribokinase-like"/>
    <property type="match status" value="1"/>
</dbReference>
<keyword evidence="5 9" id="KW-0067">ATP-binding</keyword>
<dbReference type="PANTHER" id="PTHR10584">
    <property type="entry name" value="SUGAR KINASE"/>
    <property type="match status" value="1"/>
</dbReference>
<keyword evidence="8 9" id="KW-0119">Carbohydrate metabolism</keyword>
<dbReference type="PANTHER" id="PTHR10584:SF166">
    <property type="entry name" value="RIBOKINASE"/>
    <property type="match status" value="1"/>
</dbReference>
<evidence type="ECO:0000256" key="3">
    <source>
        <dbReference type="ARBA" id="ARBA00022741"/>
    </source>
</evidence>
<dbReference type="GO" id="GO:0004747">
    <property type="term" value="F:ribokinase activity"/>
    <property type="evidence" value="ECO:0007669"/>
    <property type="project" value="UniProtKB-EC"/>
</dbReference>
<comment type="cofactor">
    <cofactor evidence="9">
        <name>Mg(2+)</name>
        <dbReference type="ChEBI" id="CHEBI:18420"/>
    </cofactor>
    <text evidence="9">Requires a divalent cation, most likely magnesium in vivo, as an electrophilic catalyst to aid phosphoryl group transfer. It is the chelate of the metal and the nucleotide that is the actual substrate.</text>
</comment>
<comment type="activity regulation">
    <text evidence="9">Activated by a monovalent cation that binds near, but not in, the active site. The most likely occupant of the site in vivo is potassium. Ion binding induces a conformational change that may alter substrate affinity.</text>
</comment>
<name>A0ABT9BKS9_9MICO</name>
<comment type="subunit">
    <text evidence="9">Homodimer.</text>
</comment>
<dbReference type="InterPro" id="IPR011611">
    <property type="entry name" value="PfkB_dom"/>
</dbReference>
<feature type="active site" description="Proton acceptor" evidence="9">
    <location>
        <position position="241"/>
    </location>
</feature>
<comment type="subcellular location">
    <subcellularLocation>
        <location evidence="9">Cytoplasm</location>
    </subcellularLocation>
</comment>
<evidence type="ECO:0000313" key="12">
    <source>
        <dbReference type="Proteomes" id="UP001241072"/>
    </source>
</evidence>
<dbReference type="Gene3D" id="3.40.1190.20">
    <property type="match status" value="1"/>
</dbReference>
<evidence type="ECO:0000259" key="10">
    <source>
        <dbReference type="Pfam" id="PF00294"/>
    </source>
</evidence>
<evidence type="ECO:0000313" key="11">
    <source>
        <dbReference type="EMBL" id="MDO7881625.1"/>
    </source>
</evidence>
<accession>A0ABT9BKS9</accession>
<keyword evidence="4 9" id="KW-0418">Kinase</keyword>
<sequence>MAAVVVVGSANVDQVFRVDRIPEPGETVLSTGFANARGGKGQNQAVAAARAGASTAFIAAIGDDGFGRLTAEGLAEDGIDSSRLRTLDGPTGTALIAVDPRGENTIIVEAGANGRLAPLDEADRSVIAAASVLVMQLEIPLETVAEAAAAARAGGTTALLNAAPIAELPDALLANLDVLVVNEHEAAHLRSSSGAAELTELVPTVVVTLGAEGAELHRRGGDVVRVPAPRVTAVDATGAGDTFCGAFAAALAEGAEAGDAVRFAVTAASLSVQEHGAVPSIPHRAAIDAALAE</sequence>
<evidence type="ECO:0000256" key="9">
    <source>
        <dbReference type="HAMAP-Rule" id="MF_01987"/>
    </source>
</evidence>
<feature type="binding site" evidence="9">
    <location>
        <position position="138"/>
    </location>
    <ligand>
        <name>substrate</name>
    </ligand>
</feature>
<dbReference type="InterPro" id="IPR011877">
    <property type="entry name" value="Ribokinase"/>
</dbReference>
<keyword evidence="3 9" id="KW-0547">Nucleotide-binding</keyword>
<feature type="binding site" evidence="9">
    <location>
        <position position="276"/>
    </location>
    <ligand>
        <name>K(+)</name>
        <dbReference type="ChEBI" id="CHEBI:29103"/>
    </ligand>
</feature>
<feature type="binding site" evidence="9">
    <location>
        <position position="241"/>
    </location>
    <ligand>
        <name>substrate</name>
    </ligand>
</feature>
<evidence type="ECO:0000256" key="7">
    <source>
        <dbReference type="ARBA" id="ARBA00022958"/>
    </source>
</evidence>
<dbReference type="HAMAP" id="MF_01987">
    <property type="entry name" value="Ribokinase"/>
    <property type="match status" value="1"/>
</dbReference>
<feature type="binding site" evidence="9">
    <location>
        <position position="271"/>
    </location>
    <ligand>
        <name>K(+)</name>
        <dbReference type="ChEBI" id="CHEBI:29103"/>
    </ligand>
</feature>
<dbReference type="Pfam" id="PF00294">
    <property type="entry name" value="PfkB"/>
    <property type="match status" value="1"/>
</dbReference>
<keyword evidence="7 9" id="KW-0630">Potassium</keyword>
<feature type="binding site" evidence="9">
    <location>
        <position position="235"/>
    </location>
    <ligand>
        <name>K(+)</name>
        <dbReference type="ChEBI" id="CHEBI:29103"/>
    </ligand>
</feature>
<dbReference type="RefSeq" id="WP_305002033.1">
    <property type="nucleotide sequence ID" value="NZ_JAUQUB010000001.1"/>
</dbReference>
<feature type="binding site" evidence="9">
    <location>
        <begin position="11"/>
        <end position="13"/>
    </location>
    <ligand>
        <name>substrate</name>
    </ligand>
</feature>
<comment type="similarity">
    <text evidence="9">Belongs to the carbohydrate kinase PfkB family. Ribokinase subfamily.</text>
</comment>
<dbReference type="EC" id="2.7.1.15" evidence="9"/>
<organism evidence="11 12">
    <name type="scientific">Antiquaquibacter soli</name>
    <dbReference type="NCBI Taxonomy" id="3064523"/>
    <lineage>
        <taxon>Bacteria</taxon>
        <taxon>Bacillati</taxon>
        <taxon>Actinomycetota</taxon>
        <taxon>Actinomycetes</taxon>
        <taxon>Micrococcales</taxon>
        <taxon>Microbacteriaceae</taxon>
        <taxon>Antiquaquibacter</taxon>
    </lineage>
</organism>
<feature type="domain" description="Carbohydrate kinase PfkB" evidence="10">
    <location>
        <begin position="1"/>
        <end position="283"/>
    </location>
</feature>
<feature type="binding site" evidence="9">
    <location>
        <begin position="240"/>
        <end position="241"/>
    </location>
    <ligand>
        <name>ATP</name>
        <dbReference type="ChEBI" id="CHEBI:30616"/>
    </ligand>
</feature>
<dbReference type="EMBL" id="JAUQUB010000001">
    <property type="protein sequence ID" value="MDO7881625.1"/>
    <property type="molecule type" value="Genomic_DNA"/>
</dbReference>
<feature type="binding site" evidence="9">
    <location>
        <position position="182"/>
    </location>
    <ligand>
        <name>ATP</name>
        <dbReference type="ChEBI" id="CHEBI:30616"/>
    </ligand>
</feature>